<keyword evidence="4" id="KW-1185">Reference proteome</keyword>
<sequence>MSRLSRLPSFISHWLGHRSTPVHKDPAHIIYFWSFVGSFLGISLIQAIFGQAHYFIERGVPSIVASYGATAVLVYGAIDVPLSQPRSLFGGHFLGALVGICITKLFHLLPEERFHSLLWLAGSLSCAVSIVGMQITGTTHPPAGATALLASLNPEIRDMGWYYLPVILLTSTLILVVALIVNNIHRRFPVFWIKHTPAPITKSSTPTSSPIETLTDVEKKAGETVTEIPV</sequence>
<feature type="transmembrane region" description="Helical" evidence="1">
    <location>
        <begin position="60"/>
        <end position="78"/>
    </location>
</feature>
<feature type="domain" description="HPP transmembrane region" evidence="2">
    <location>
        <begin position="29"/>
        <end position="189"/>
    </location>
</feature>
<gene>
    <name evidence="3" type="ORF">M413DRAFT_449572</name>
</gene>
<evidence type="ECO:0000313" key="4">
    <source>
        <dbReference type="Proteomes" id="UP000053424"/>
    </source>
</evidence>
<dbReference type="HOGENOM" id="CLU_040397_0_2_1"/>
<dbReference type="AlphaFoldDB" id="A0A0C2XD70"/>
<feature type="transmembrane region" description="Helical" evidence="1">
    <location>
        <begin position="161"/>
        <end position="181"/>
    </location>
</feature>
<dbReference type="Pfam" id="PF04982">
    <property type="entry name" value="TM_HPP"/>
    <property type="match status" value="1"/>
</dbReference>
<reference evidence="4" key="2">
    <citation type="submission" date="2015-01" db="EMBL/GenBank/DDBJ databases">
        <title>Evolutionary Origins and Diversification of the Mycorrhizal Mutualists.</title>
        <authorList>
            <consortium name="DOE Joint Genome Institute"/>
            <consortium name="Mycorrhizal Genomics Consortium"/>
            <person name="Kohler A."/>
            <person name="Kuo A."/>
            <person name="Nagy L.G."/>
            <person name="Floudas D."/>
            <person name="Copeland A."/>
            <person name="Barry K.W."/>
            <person name="Cichocki N."/>
            <person name="Veneault-Fourrey C."/>
            <person name="LaButti K."/>
            <person name="Lindquist E.A."/>
            <person name="Lipzen A."/>
            <person name="Lundell T."/>
            <person name="Morin E."/>
            <person name="Murat C."/>
            <person name="Riley R."/>
            <person name="Ohm R."/>
            <person name="Sun H."/>
            <person name="Tunlid A."/>
            <person name="Henrissat B."/>
            <person name="Grigoriev I.V."/>
            <person name="Hibbett D.S."/>
            <person name="Martin F."/>
        </authorList>
    </citation>
    <scope>NUCLEOTIDE SEQUENCE [LARGE SCALE GENOMIC DNA]</scope>
    <source>
        <strain evidence="4">h7</strain>
    </source>
</reference>
<evidence type="ECO:0000256" key="1">
    <source>
        <dbReference type="SAM" id="Phobius"/>
    </source>
</evidence>
<evidence type="ECO:0000259" key="2">
    <source>
        <dbReference type="Pfam" id="PF04982"/>
    </source>
</evidence>
<dbReference type="EMBL" id="KN831813">
    <property type="protein sequence ID" value="KIM35843.1"/>
    <property type="molecule type" value="Genomic_DNA"/>
</dbReference>
<feature type="transmembrane region" description="Helical" evidence="1">
    <location>
        <begin position="90"/>
        <end position="109"/>
    </location>
</feature>
<dbReference type="InterPro" id="IPR007065">
    <property type="entry name" value="HPP"/>
</dbReference>
<accession>A0A0C2XD70</accession>
<proteinExistence type="predicted"/>
<organism evidence="3 4">
    <name type="scientific">Hebeloma cylindrosporum</name>
    <dbReference type="NCBI Taxonomy" id="76867"/>
    <lineage>
        <taxon>Eukaryota</taxon>
        <taxon>Fungi</taxon>
        <taxon>Dikarya</taxon>
        <taxon>Basidiomycota</taxon>
        <taxon>Agaricomycotina</taxon>
        <taxon>Agaricomycetes</taxon>
        <taxon>Agaricomycetidae</taxon>
        <taxon>Agaricales</taxon>
        <taxon>Agaricineae</taxon>
        <taxon>Hymenogastraceae</taxon>
        <taxon>Hebeloma</taxon>
    </lineage>
</organism>
<reference evidence="3 4" key="1">
    <citation type="submission" date="2014-04" db="EMBL/GenBank/DDBJ databases">
        <authorList>
            <consortium name="DOE Joint Genome Institute"/>
            <person name="Kuo A."/>
            <person name="Gay G."/>
            <person name="Dore J."/>
            <person name="Kohler A."/>
            <person name="Nagy L.G."/>
            <person name="Floudas D."/>
            <person name="Copeland A."/>
            <person name="Barry K.W."/>
            <person name="Cichocki N."/>
            <person name="Veneault-Fourrey C."/>
            <person name="LaButti K."/>
            <person name="Lindquist E.A."/>
            <person name="Lipzen A."/>
            <person name="Lundell T."/>
            <person name="Morin E."/>
            <person name="Murat C."/>
            <person name="Sun H."/>
            <person name="Tunlid A."/>
            <person name="Henrissat B."/>
            <person name="Grigoriev I.V."/>
            <person name="Hibbett D.S."/>
            <person name="Martin F."/>
            <person name="Nordberg H.P."/>
            <person name="Cantor M.N."/>
            <person name="Hua S.X."/>
        </authorList>
    </citation>
    <scope>NUCLEOTIDE SEQUENCE [LARGE SCALE GENOMIC DNA]</scope>
    <source>
        <strain evidence="4">h7</strain>
    </source>
</reference>
<feature type="transmembrane region" description="Helical" evidence="1">
    <location>
        <begin position="29"/>
        <end position="48"/>
    </location>
</feature>
<feature type="transmembrane region" description="Helical" evidence="1">
    <location>
        <begin position="116"/>
        <end position="135"/>
    </location>
</feature>
<evidence type="ECO:0000313" key="3">
    <source>
        <dbReference type="EMBL" id="KIM35843.1"/>
    </source>
</evidence>
<dbReference type="Proteomes" id="UP000053424">
    <property type="component" value="Unassembled WGS sequence"/>
</dbReference>
<dbReference type="PANTHER" id="PTHR33741">
    <property type="entry name" value="TRANSMEMBRANE PROTEIN DDB_G0269096-RELATED"/>
    <property type="match status" value="1"/>
</dbReference>
<dbReference type="PANTHER" id="PTHR33741:SF5">
    <property type="entry name" value="TRANSMEMBRANE PROTEIN DDB_G0269096-RELATED"/>
    <property type="match status" value="1"/>
</dbReference>
<dbReference type="InterPro" id="IPR058581">
    <property type="entry name" value="TM_HPP"/>
</dbReference>
<dbReference type="OrthoDB" id="2016548at2759"/>
<keyword evidence="1" id="KW-1133">Transmembrane helix</keyword>
<protein>
    <recommendedName>
        <fullName evidence="2">HPP transmembrane region domain-containing protein</fullName>
    </recommendedName>
</protein>
<name>A0A0C2XD70_HEBCY</name>
<dbReference type="STRING" id="686832.A0A0C2XD70"/>
<keyword evidence="1" id="KW-0812">Transmembrane</keyword>
<keyword evidence="1" id="KW-0472">Membrane</keyword>